<evidence type="ECO:0000313" key="2">
    <source>
        <dbReference type="Proteomes" id="UP000828048"/>
    </source>
</evidence>
<gene>
    <name evidence="1" type="ORF">Vadar_017437</name>
</gene>
<protein>
    <submittedName>
        <fullName evidence="1">Uncharacterized protein</fullName>
    </submittedName>
</protein>
<keyword evidence="2" id="KW-1185">Reference proteome</keyword>
<comment type="caution">
    <text evidence="1">The sequence shown here is derived from an EMBL/GenBank/DDBJ whole genome shotgun (WGS) entry which is preliminary data.</text>
</comment>
<name>A0ACB7Y000_9ERIC</name>
<dbReference type="EMBL" id="CM037155">
    <property type="protein sequence ID" value="KAH7846731.1"/>
    <property type="molecule type" value="Genomic_DNA"/>
</dbReference>
<dbReference type="Proteomes" id="UP000828048">
    <property type="component" value="Chromosome 5"/>
</dbReference>
<sequence>MYDVINPPRLKRVADLRFLTLAGGGVCVGMAKAGGGAVEGRGEEKRGVVEVYLTLCCTLIASAVGVCLHIFWDIGGFLTAFGSAGSIIWITSILKKPHEEQKGVAALMASGFCYGATFGLGIDLAVPIHPSILVSASVGCAVAFGCFSAAATLTRRREYLYLGGLLSSSLSLLFWLHFASSVIGGSYALFTFDLYFGLMVFMGYNVIHTQGMIGRAHSGDLNYINDALGLFTATYLNHQRNWSGGGEEERLRTKVVVWNLPKRRNPPLPLPQSLSSKPLAPRPADTCSTEMEKRDGGKLMVYLLQCCALIASAVGAYLHILWDIGMTYPTSIAAMGCMLQIIALPPYEKQKRVALWMATGFLYGATFCLFVDKGTEIDPSILVIAFLGCALAFGCFLGAATLARRREYLYLGGLLSSLLSLIFWLHYASSFLGGSAAVFKLNLYFGFLMLVGYIVLDTQGLIEKVHRGDLDYVKHAMALSTDGIGVFIEVPYIMLKNFQKDKENKKK</sequence>
<proteinExistence type="predicted"/>
<accession>A0ACB7Y000</accession>
<reference evidence="1 2" key="1">
    <citation type="journal article" date="2021" name="Hortic Res">
        <title>High-quality reference genome and annotation aids understanding of berry development for evergreen blueberry (Vaccinium darrowii).</title>
        <authorList>
            <person name="Yu J."/>
            <person name="Hulse-Kemp A.M."/>
            <person name="Babiker E."/>
            <person name="Staton M."/>
        </authorList>
    </citation>
    <scope>NUCLEOTIDE SEQUENCE [LARGE SCALE GENOMIC DNA]</scope>
    <source>
        <strain evidence="2">cv. NJ 8807/NJ 8810</strain>
        <tissue evidence="1">Young leaf</tissue>
    </source>
</reference>
<evidence type="ECO:0000313" key="1">
    <source>
        <dbReference type="EMBL" id="KAH7846731.1"/>
    </source>
</evidence>
<organism evidence="1 2">
    <name type="scientific">Vaccinium darrowii</name>
    <dbReference type="NCBI Taxonomy" id="229202"/>
    <lineage>
        <taxon>Eukaryota</taxon>
        <taxon>Viridiplantae</taxon>
        <taxon>Streptophyta</taxon>
        <taxon>Embryophyta</taxon>
        <taxon>Tracheophyta</taxon>
        <taxon>Spermatophyta</taxon>
        <taxon>Magnoliopsida</taxon>
        <taxon>eudicotyledons</taxon>
        <taxon>Gunneridae</taxon>
        <taxon>Pentapetalae</taxon>
        <taxon>asterids</taxon>
        <taxon>Ericales</taxon>
        <taxon>Ericaceae</taxon>
        <taxon>Vaccinioideae</taxon>
        <taxon>Vaccinieae</taxon>
        <taxon>Vaccinium</taxon>
    </lineage>
</organism>